<keyword evidence="1" id="KW-0732">Signal</keyword>
<protein>
    <submittedName>
        <fullName evidence="2">Uncharacterized protein</fullName>
    </submittedName>
</protein>
<evidence type="ECO:0000313" key="2">
    <source>
        <dbReference type="EMBL" id="KAJ8657334.1"/>
    </source>
</evidence>
<organism evidence="2 3">
    <name type="scientific">Lichtheimia ornata</name>
    <dbReference type="NCBI Taxonomy" id="688661"/>
    <lineage>
        <taxon>Eukaryota</taxon>
        <taxon>Fungi</taxon>
        <taxon>Fungi incertae sedis</taxon>
        <taxon>Mucoromycota</taxon>
        <taxon>Mucoromycotina</taxon>
        <taxon>Mucoromycetes</taxon>
        <taxon>Mucorales</taxon>
        <taxon>Lichtheimiaceae</taxon>
        <taxon>Lichtheimia</taxon>
    </lineage>
</organism>
<keyword evidence="3" id="KW-1185">Reference proteome</keyword>
<dbReference type="EMBL" id="JARTCD010000032">
    <property type="protein sequence ID" value="KAJ8657334.1"/>
    <property type="molecule type" value="Genomic_DNA"/>
</dbReference>
<dbReference type="GeneID" id="83214297"/>
<feature type="signal peptide" evidence="1">
    <location>
        <begin position="1"/>
        <end position="21"/>
    </location>
</feature>
<dbReference type="Proteomes" id="UP001234581">
    <property type="component" value="Unassembled WGS sequence"/>
</dbReference>
<accession>A0AAD7XUD2</accession>
<feature type="chain" id="PRO_5042098863" evidence="1">
    <location>
        <begin position="22"/>
        <end position="80"/>
    </location>
</feature>
<dbReference type="RefSeq" id="XP_058342247.1">
    <property type="nucleotide sequence ID" value="XM_058486912.1"/>
</dbReference>
<sequence length="80" mass="8517">MHSSIVLFGVLAMAVVQQVTALPAPHQDGERSTVKRDDDDGYRGLDHSITAGLLNAQGNDLFKDFGPVGLIANGDHESDD</sequence>
<reference evidence="2 3" key="1">
    <citation type="submission" date="2023-03" db="EMBL/GenBank/DDBJ databases">
        <title>Genome sequence of Lichtheimia ornata CBS 291.66.</title>
        <authorList>
            <person name="Mohabir J.T."/>
            <person name="Shea T.P."/>
            <person name="Kurbessoian T."/>
            <person name="Berby B."/>
            <person name="Fontaine J."/>
            <person name="Livny J."/>
            <person name="Gnirke A."/>
            <person name="Stajich J.E."/>
            <person name="Cuomo C.A."/>
        </authorList>
    </citation>
    <scope>NUCLEOTIDE SEQUENCE [LARGE SCALE GENOMIC DNA]</scope>
    <source>
        <strain evidence="2">CBS 291.66</strain>
    </source>
</reference>
<proteinExistence type="predicted"/>
<comment type="caution">
    <text evidence="2">The sequence shown here is derived from an EMBL/GenBank/DDBJ whole genome shotgun (WGS) entry which is preliminary data.</text>
</comment>
<gene>
    <name evidence="2" type="ORF">O0I10_006887</name>
</gene>
<name>A0AAD7XUD2_9FUNG</name>
<evidence type="ECO:0000256" key="1">
    <source>
        <dbReference type="SAM" id="SignalP"/>
    </source>
</evidence>
<dbReference type="AlphaFoldDB" id="A0AAD7XUD2"/>
<evidence type="ECO:0000313" key="3">
    <source>
        <dbReference type="Proteomes" id="UP001234581"/>
    </source>
</evidence>